<accession>A0A7K8WBH5</accession>
<evidence type="ECO:0000313" key="2">
    <source>
        <dbReference type="EMBL" id="NXF76116.1"/>
    </source>
</evidence>
<feature type="compositionally biased region" description="Basic residues" evidence="1">
    <location>
        <begin position="258"/>
        <end position="268"/>
    </location>
</feature>
<feature type="non-terminal residue" evidence="2">
    <location>
        <position position="1"/>
    </location>
</feature>
<dbReference type="Proteomes" id="UP000588334">
    <property type="component" value="Unassembled WGS sequence"/>
</dbReference>
<name>A0A7K8WBH5_9FURN</name>
<dbReference type="EMBL" id="VWZF01003097">
    <property type="protein sequence ID" value="NXF76116.1"/>
    <property type="molecule type" value="Genomic_DNA"/>
</dbReference>
<feature type="region of interest" description="Disordered" evidence="1">
    <location>
        <begin position="235"/>
        <end position="317"/>
    </location>
</feature>
<feature type="region of interest" description="Disordered" evidence="1">
    <location>
        <begin position="1"/>
        <end position="217"/>
    </location>
</feature>
<keyword evidence="3" id="KW-1185">Reference proteome</keyword>
<feature type="non-terminal residue" evidence="2">
    <location>
        <position position="358"/>
    </location>
</feature>
<feature type="compositionally biased region" description="Polar residues" evidence="1">
    <location>
        <begin position="1"/>
        <end position="10"/>
    </location>
</feature>
<dbReference type="AlphaFoldDB" id="A0A7K8WBH5"/>
<comment type="caution">
    <text evidence="2">The sequence shown here is derived from an EMBL/GenBank/DDBJ whole genome shotgun (WGS) entry which is preliminary data.</text>
</comment>
<proteinExistence type="predicted"/>
<reference evidence="2 3" key="1">
    <citation type="submission" date="2019-09" db="EMBL/GenBank/DDBJ databases">
        <title>Bird 10,000 Genomes (B10K) Project - Family phase.</title>
        <authorList>
            <person name="Zhang G."/>
        </authorList>
    </citation>
    <scope>NUCLEOTIDE SEQUENCE [LARGE SCALE GENOMIC DNA]</scope>
    <source>
        <strain evidence="2">B10K-DU-001-03</strain>
        <tissue evidence="2">Muscle</tissue>
    </source>
</reference>
<feature type="compositionally biased region" description="Basic and acidic residues" evidence="1">
    <location>
        <begin position="130"/>
        <end position="142"/>
    </location>
</feature>
<feature type="compositionally biased region" description="Basic and acidic residues" evidence="1">
    <location>
        <begin position="43"/>
        <end position="52"/>
    </location>
</feature>
<sequence length="358" mass="37987">SGSTSETAVTLKSEPQEPLELPAREPAGNSGWIKTEPPPTGHGCEEIRDASLHPKFPGNGAAPSVPAQLAVAPPGKSRFPVVPKVSALPSAASAPVSGKTPKFRKNNYTWEANPGKNSRLLKRWPSPRAESARKGLGMERGTKTPPKADSGAKGKKSGMPSQVRDSPNKYKWKASGLQALPSTSGSAFRWRSQDLGKAPALPVPPDPSAASGGAGKSFGEAALAGYKVRSRTKIIRRKGNGGFPPDKKSVSPGTALRSRFHLRRRNSARGKPSAATPKRSLSRIPAPISRPRLCGVPGTRTHGASREGSTFPFARSPPANKVIKTRYRIVKKTVMSPALSSFSSPIPTWKSRRPGTSR</sequence>
<dbReference type="OrthoDB" id="3247158at2759"/>
<feature type="compositionally biased region" description="Low complexity" evidence="1">
    <location>
        <begin position="80"/>
        <end position="97"/>
    </location>
</feature>
<gene>
    <name evidence="2" type="primary">Zc3h3</name>
    <name evidence="2" type="ORF">SCLMEX_R14436</name>
</gene>
<protein>
    <submittedName>
        <fullName evidence="2">ZC3H3 protein</fullName>
    </submittedName>
</protein>
<organism evidence="2 3">
    <name type="scientific">Sclerurus mexicanus</name>
    <name type="common">tawny-throated leaftosser</name>
    <dbReference type="NCBI Taxonomy" id="265632"/>
    <lineage>
        <taxon>Eukaryota</taxon>
        <taxon>Metazoa</taxon>
        <taxon>Chordata</taxon>
        <taxon>Craniata</taxon>
        <taxon>Vertebrata</taxon>
        <taxon>Euteleostomi</taxon>
        <taxon>Archelosauria</taxon>
        <taxon>Archosauria</taxon>
        <taxon>Dinosauria</taxon>
        <taxon>Saurischia</taxon>
        <taxon>Theropoda</taxon>
        <taxon>Coelurosauria</taxon>
        <taxon>Aves</taxon>
        <taxon>Neognathae</taxon>
        <taxon>Neoaves</taxon>
        <taxon>Telluraves</taxon>
        <taxon>Australaves</taxon>
        <taxon>Passeriformes</taxon>
        <taxon>Furnariidae</taxon>
        <taxon>Sclerurus</taxon>
    </lineage>
</organism>
<evidence type="ECO:0000256" key="1">
    <source>
        <dbReference type="SAM" id="MobiDB-lite"/>
    </source>
</evidence>
<feature type="region of interest" description="Disordered" evidence="1">
    <location>
        <begin position="339"/>
        <end position="358"/>
    </location>
</feature>
<evidence type="ECO:0000313" key="3">
    <source>
        <dbReference type="Proteomes" id="UP000588334"/>
    </source>
</evidence>